<dbReference type="HOGENOM" id="CLU_066073_1_0_1"/>
<sequence length="187" mass="21144">LASTLRLLPGLRLDILTVLGLRTKEVSYDTLNSLIRESCGWKELQYISHSSEVLGFAKLERLHFGDESILEDRDGALSRPPVAIYRSTVSDCPGSVINVNARARFEQKMPEDTAAQEAFGIAEDAGLMAYGERGKKIMIIVKRGAGVNYEQKKDSRFIQSDIRRDMPGKTWKEIRYECIDRIFVDDD</sequence>
<dbReference type="EMBL" id="GG699009">
    <property type="protein sequence ID" value="EEU33633.1"/>
    <property type="molecule type" value="Genomic_DNA"/>
</dbReference>
<reference evidence="1 2" key="1">
    <citation type="journal article" date="2009" name="PLoS Genet.">
        <title>The genome of Nectria haematococca: contribution of supernumerary chromosomes to gene expansion.</title>
        <authorList>
            <person name="Coleman J.J."/>
            <person name="Rounsley S.D."/>
            <person name="Rodriguez-Carres M."/>
            <person name="Kuo A."/>
            <person name="Wasmann C.C."/>
            <person name="Grimwood J."/>
            <person name="Schmutz J."/>
            <person name="Taga M."/>
            <person name="White G.J."/>
            <person name="Zhou S."/>
            <person name="Schwartz D.C."/>
            <person name="Freitag M."/>
            <person name="Ma L.J."/>
            <person name="Danchin E.G."/>
            <person name="Henrissat B."/>
            <person name="Coutinho P.M."/>
            <person name="Nelson D.R."/>
            <person name="Straney D."/>
            <person name="Napoli C.A."/>
            <person name="Barker B.M."/>
            <person name="Gribskov M."/>
            <person name="Rep M."/>
            <person name="Kroken S."/>
            <person name="Molnar I."/>
            <person name="Rensing C."/>
            <person name="Kennell J.C."/>
            <person name="Zamora J."/>
            <person name="Farman M.L."/>
            <person name="Selker E.U."/>
            <person name="Salamov A."/>
            <person name="Shapiro H."/>
            <person name="Pangilinan J."/>
            <person name="Lindquist E."/>
            <person name="Lamers C."/>
            <person name="Grigoriev I.V."/>
            <person name="Geiser D.M."/>
            <person name="Covert S.F."/>
            <person name="Temporini E."/>
            <person name="Vanetten H.D."/>
        </authorList>
    </citation>
    <scope>NUCLEOTIDE SEQUENCE [LARGE SCALE GENOMIC DNA]</scope>
    <source>
        <strain evidence="2">ATCC MYA-4622 / CBS 123669 / FGSC 9596 / NRRL 45880 / 77-13-4</strain>
    </source>
</reference>
<evidence type="ECO:0000313" key="2">
    <source>
        <dbReference type="Proteomes" id="UP000005206"/>
    </source>
</evidence>
<protein>
    <submittedName>
        <fullName evidence="1">Uncharacterized protein</fullName>
    </submittedName>
</protein>
<evidence type="ECO:0000313" key="1">
    <source>
        <dbReference type="EMBL" id="EEU33633.1"/>
    </source>
</evidence>
<dbReference type="eggNOG" id="ENOG502SN4M">
    <property type="taxonomic scope" value="Eukaryota"/>
</dbReference>
<dbReference type="OrthoDB" id="72726at2759"/>
<organism evidence="1 2">
    <name type="scientific">Fusarium vanettenii (strain ATCC MYA-4622 / CBS 123669 / FGSC 9596 / NRRL 45880 / 77-13-4)</name>
    <name type="common">Fusarium solani subsp. pisi</name>
    <dbReference type="NCBI Taxonomy" id="660122"/>
    <lineage>
        <taxon>Eukaryota</taxon>
        <taxon>Fungi</taxon>
        <taxon>Dikarya</taxon>
        <taxon>Ascomycota</taxon>
        <taxon>Pezizomycotina</taxon>
        <taxon>Sordariomycetes</taxon>
        <taxon>Hypocreomycetidae</taxon>
        <taxon>Hypocreales</taxon>
        <taxon>Nectriaceae</taxon>
        <taxon>Fusarium</taxon>
        <taxon>Fusarium solani species complex</taxon>
        <taxon>Fusarium vanettenii</taxon>
    </lineage>
</organism>
<dbReference type="KEGG" id="nhe:NECHADRAFT_19117"/>
<keyword evidence="2" id="KW-1185">Reference proteome</keyword>
<dbReference type="OMA" id="EPEFAYF"/>
<feature type="non-terminal residue" evidence="1">
    <location>
        <position position="187"/>
    </location>
</feature>
<dbReference type="InParanoid" id="C7ZQR9"/>
<proteinExistence type="predicted"/>
<dbReference type="Proteomes" id="UP000005206">
    <property type="component" value="Unassembled WGS sequence"/>
</dbReference>
<dbReference type="VEuPathDB" id="FungiDB:NECHADRAFT_19117"/>
<accession>C7ZQR9</accession>
<dbReference type="GeneID" id="9666875"/>
<name>C7ZQR9_FUSV7</name>
<dbReference type="AlphaFoldDB" id="C7ZQR9"/>
<feature type="non-terminal residue" evidence="1">
    <location>
        <position position="1"/>
    </location>
</feature>
<dbReference type="RefSeq" id="XP_003039346.1">
    <property type="nucleotide sequence ID" value="XM_003039300.1"/>
</dbReference>
<gene>
    <name evidence="1" type="ORF">NECHADRAFT_19117</name>
</gene>